<organism evidence="1 2">
    <name type="scientific">Saccharomonospora azurea NA-128</name>
    <dbReference type="NCBI Taxonomy" id="882081"/>
    <lineage>
        <taxon>Bacteria</taxon>
        <taxon>Bacillati</taxon>
        <taxon>Actinomycetota</taxon>
        <taxon>Actinomycetes</taxon>
        <taxon>Pseudonocardiales</taxon>
        <taxon>Pseudonocardiaceae</taxon>
        <taxon>Saccharomonospora</taxon>
    </lineage>
</organism>
<dbReference type="HOGENOM" id="CLU_3221663_0_0_11"/>
<gene>
    <name evidence="1" type="ORF">SacazDRAFT_01171</name>
</gene>
<keyword evidence="2" id="KW-1185">Reference proteome</keyword>
<evidence type="ECO:0000313" key="2">
    <source>
        <dbReference type="Proteomes" id="UP000004705"/>
    </source>
</evidence>
<dbReference type="AlphaFoldDB" id="H8G4F8"/>
<sequence length="44" mass="4673">MDRAYTTDGPHDLGCKQGADLQKQSAQTIKARADVTDGTQIVAP</sequence>
<evidence type="ECO:0000313" key="1">
    <source>
        <dbReference type="EMBL" id="EHY88107.1"/>
    </source>
</evidence>
<protein>
    <submittedName>
        <fullName evidence="1">Uncharacterized protein</fullName>
    </submittedName>
</protein>
<accession>H8G4F8</accession>
<reference evidence="1 2" key="1">
    <citation type="journal article" date="2012" name="Stand. Genomic Sci.">
        <title>Genome sequence of the soil bacterium Saccharomonospora azurea type strain (NA-128(T)).</title>
        <authorList>
            <person name="Klenk H.P."/>
            <person name="Held B."/>
            <person name="Lucas S."/>
            <person name="Lapidus A."/>
            <person name="Copeland A."/>
            <person name="Hammon N."/>
            <person name="Pitluck S."/>
            <person name="Goodwin L.A."/>
            <person name="Han C."/>
            <person name="Tapia R."/>
            <person name="Brambilla E.M."/>
            <person name="Potter G."/>
            <person name="Land M."/>
            <person name="Ivanova N."/>
            <person name="Rohde M."/>
            <person name="Goker M."/>
            <person name="Detter J.C."/>
            <person name="Kyrpides N.C."/>
            <person name="Woyke T."/>
        </authorList>
    </citation>
    <scope>NUCLEOTIDE SEQUENCE [LARGE SCALE GENOMIC DNA]</scope>
    <source>
        <strain evidence="1 2">NA-128</strain>
    </source>
</reference>
<dbReference type="EMBL" id="CM001466">
    <property type="protein sequence ID" value="EHY88107.1"/>
    <property type="molecule type" value="Genomic_DNA"/>
</dbReference>
<name>H8G4F8_9PSEU</name>
<proteinExistence type="predicted"/>
<dbReference type="Proteomes" id="UP000004705">
    <property type="component" value="Chromosome"/>
</dbReference>
<dbReference type="RefSeq" id="WP_005439504.1">
    <property type="nucleotide sequence ID" value="NZ_CM001466.1"/>
</dbReference>